<gene>
    <name evidence="3" type="ORF">ACFO5K_19850</name>
</gene>
<evidence type="ECO:0000313" key="4">
    <source>
        <dbReference type="Proteomes" id="UP001595844"/>
    </source>
</evidence>
<evidence type="ECO:0000259" key="1">
    <source>
        <dbReference type="Pfam" id="PF06742"/>
    </source>
</evidence>
<reference evidence="4" key="1">
    <citation type="journal article" date="2019" name="Int. J. Syst. Evol. Microbiol.">
        <title>The Global Catalogue of Microorganisms (GCM) 10K type strain sequencing project: providing services to taxonomists for standard genome sequencing and annotation.</title>
        <authorList>
            <consortium name="The Broad Institute Genomics Platform"/>
            <consortium name="The Broad Institute Genome Sequencing Center for Infectious Disease"/>
            <person name="Wu L."/>
            <person name="Ma J."/>
        </authorList>
    </citation>
    <scope>NUCLEOTIDE SEQUENCE [LARGE SCALE GENOMIC DNA]</scope>
    <source>
        <strain evidence="4">IBRC-M 10490</strain>
    </source>
</reference>
<sequence length="429" mass="46769">MSDHLAGASFTTQDLTDAYIYILGRFLVIRQESIDLAEDGIDYNVLKHNQAVGEAMAQGSAPTFVNPNLDTIYSEAWIAVDEHTPALLTIPAVPAGLYYTAQIVDEWAEITHNINERNFPDHPHGLFAICLTGSNPDIPVDALRIDIPSTKAKMLTRVQIADDAARARQLQHSFALTSAGVPETRVAIPEFTNSALPGAEIFDQPTLDHALTATDVCPEATRMHPLLRRIGEYVAAAPAQRGAVEDVVRSQAIPALNEFMSTFGYHTNGWSSTAQYDRFGADYYFRTTANLGGIWWNSAKEAVYIMAHVGTDGAPLTGENAYAVSFAADALPDSAQHCFWSLTVLSKPDYMLVANPAHKYAVNSYTDLQHNPDGSLTLYLAAERPPQAPEANWLPVPAGAEFTATLRLYLPTEAVRRGTWSPGPLTLLS</sequence>
<feature type="domain" description="DUF1214" evidence="1">
    <location>
        <begin position="301"/>
        <end position="412"/>
    </location>
</feature>
<protein>
    <submittedName>
        <fullName evidence="3">DUF1214 domain-containing protein</fullName>
    </submittedName>
</protein>
<dbReference type="EMBL" id="JBHSDL010000025">
    <property type="protein sequence ID" value="MFC4376355.1"/>
    <property type="molecule type" value="Genomic_DNA"/>
</dbReference>
<evidence type="ECO:0000259" key="2">
    <source>
        <dbReference type="Pfam" id="PF06863"/>
    </source>
</evidence>
<dbReference type="Proteomes" id="UP001595844">
    <property type="component" value="Unassembled WGS sequence"/>
</dbReference>
<dbReference type="Gene3D" id="2.60.40.1610">
    <property type="entry name" value="Domain of unknown function DUF1254"/>
    <property type="match status" value="1"/>
</dbReference>
<organism evidence="3 4">
    <name type="scientific">Nocardia halotolerans</name>
    <dbReference type="NCBI Taxonomy" id="1755878"/>
    <lineage>
        <taxon>Bacteria</taxon>
        <taxon>Bacillati</taxon>
        <taxon>Actinomycetota</taxon>
        <taxon>Actinomycetes</taxon>
        <taxon>Mycobacteriales</taxon>
        <taxon>Nocardiaceae</taxon>
        <taxon>Nocardia</taxon>
    </lineage>
</organism>
<dbReference type="RefSeq" id="WP_378564947.1">
    <property type="nucleotide sequence ID" value="NZ_JBHSDL010000025.1"/>
</dbReference>
<accession>A0ABV8VNW2</accession>
<dbReference type="InterPro" id="IPR010621">
    <property type="entry name" value="DUF1214"/>
</dbReference>
<dbReference type="InterPro" id="IPR037049">
    <property type="entry name" value="DUF1214_C_sf"/>
</dbReference>
<evidence type="ECO:0000313" key="3">
    <source>
        <dbReference type="EMBL" id="MFC4376355.1"/>
    </source>
</evidence>
<dbReference type="PANTHER" id="PTHR36509:SF2">
    <property type="entry name" value="BLL3101 PROTEIN"/>
    <property type="match status" value="1"/>
</dbReference>
<feature type="domain" description="DUF1254" evidence="2">
    <location>
        <begin position="59"/>
        <end position="177"/>
    </location>
</feature>
<dbReference type="InterPro" id="IPR010679">
    <property type="entry name" value="DUF1254"/>
</dbReference>
<proteinExistence type="predicted"/>
<dbReference type="PANTHER" id="PTHR36509">
    <property type="entry name" value="BLL3101 PROTEIN"/>
    <property type="match status" value="1"/>
</dbReference>
<keyword evidence="4" id="KW-1185">Reference proteome</keyword>
<dbReference type="SUPFAM" id="SSF160935">
    <property type="entry name" value="VPA0735-like"/>
    <property type="match status" value="1"/>
</dbReference>
<comment type="caution">
    <text evidence="3">The sequence shown here is derived from an EMBL/GenBank/DDBJ whole genome shotgun (WGS) entry which is preliminary data.</text>
</comment>
<name>A0ABV8VNW2_9NOCA</name>
<dbReference type="Pfam" id="PF06863">
    <property type="entry name" value="DUF1254"/>
    <property type="match status" value="1"/>
</dbReference>
<dbReference type="Pfam" id="PF06742">
    <property type="entry name" value="DUF1214"/>
    <property type="match status" value="1"/>
</dbReference>
<dbReference type="Gene3D" id="2.60.120.600">
    <property type="entry name" value="Domain of unknown function DUF1214, C-terminal domain"/>
    <property type="match status" value="1"/>
</dbReference>
<dbReference type="InterPro" id="IPR037050">
    <property type="entry name" value="DUF1254_sf"/>
</dbReference>